<dbReference type="Gene3D" id="2.60.120.20">
    <property type="match status" value="1"/>
</dbReference>
<reference evidence="2" key="1">
    <citation type="submission" date="2017-01" db="EMBL/GenBank/DDBJ databases">
        <title>High-throughput sequencing uncovers low homogeneity in the biogeography of single-stranded DNA viruses.</title>
        <authorList>
            <person name="Pearson V.M."/>
            <person name="Rokyta D.R."/>
        </authorList>
    </citation>
    <scope>NUCLEOTIDE SEQUENCE</scope>
</reference>
<feature type="compositionally biased region" description="Low complexity" evidence="1">
    <location>
        <begin position="1"/>
        <end position="19"/>
    </location>
</feature>
<sequence>MPKRTSTVASSSSSKPWKSSARKHWRFPAGHPMARSGFGSVARARGAAVTGEMKYFDCDRSLLSITAVTTTWPAGTIVDPGTTINLGSGPVATPLCLFAPTVGAGLNQRIGRKVKVMKVKLHYELNVSQQAAQAAGDAGSYIRLLLVLDKQTNAAQMTSAALLNDGTAADTTICAFQNPNNFGRFKVLKEKHHTFQSPSTFNDAATTGATYGLVQKGKMSYRFKVPLHVNFNATNGGTVADIIDNSFHIIIGGNTTAGLNPQIAYYSRVCFKE</sequence>
<evidence type="ECO:0000313" key="2">
    <source>
        <dbReference type="EMBL" id="AUM61617.1"/>
    </source>
</evidence>
<proteinExistence type="predicted"/>
<name>A0A2K9LS16_9VIRU</name>
<organism evidence="2">
    <name type="scientific">uncultured virus</name>
    <dbReference type="NCBI Taxonomy" id="340016"/>
    <lineage>
        <taxon>Viruses</taxon>
        <taxon>environmental samples</taxon>
    </lineage>
</organism>
<accession>A0A2K9LS16</accession>
<feature type="region of interest" description="Disordered" evidence="1">
    <location>
        <begin position="1"/>
        <end position="23"/>
    </location>
</feature>
<protein>
    <submittedName>
        <fullName evidence="2">Capsid</fullName>
    </submittedName>
</protein>
<gene>
    <name evidence="2" type="primary">Cap</name>
</gene>
<dbReference type="InterPro" id="IPR029053">
    <property type="entry name" value="Viral_coat"/>
</dbReference>
<evidence type="ECO:0000256" key="1">
    <source>
        <dbReference type="SAM" id="MobiDB-lite"/>
    </source>
</evidence>
<dbReference type="EMBL" id="KY487772">
    <property type="protein sequence ID" value="AUM61617.1"/>
    <property type="molecule type" value="Genomic_DNA"/>
</dbReference>